<dbReference type="PANTHER" id="PTHR33360:SF2">
    <property type="entry name" value="TRANSPOSASE FOR INSERTION SEQUENCE ELEMENT IS200"/>
    <property type="match status" value="1"/>
</dbReference>
<feature type="domain" description="Transposase IS200-like" evidence="1">
    <location>
        <begin position="3"/>
        <end position="116"/>
    </location>
</feature>
<dbReference type="InterPro" id="IPR036515">
    <property type="entry name" value="Transposase_17_sf"/>
</dbReference>
<dbReference type="PANTHER" id="PTHR33360">
    <property type="entry name" value="TRANSPOSASE FOR INSERTION SEQUENCE ELEMENT IS200"/>
    <property type="match status" value="1"/>
</dbReference>
<protein>
    <recommendedName>
        <fullName evidence="1">Transposase IS200-like domain-containing protein</fullName>
    </recommendedName>
</protein>
<dbReference type="RefSeq" id="WP_010802327.1">
    <property type="nucleotide sequence ID" value="NZ_KQ033912.1"/>
</dbReference>
<dbReference type="STRING" id="927665.HMPREF1535_00422"/>
<dbReference type="GO" id="GO:0003677">
    <property type="term" value="F:DNA binding"/>
    <property type="evidence" value="ECO:0007669"/>
    <property type="project" value="InterPro"/>
</dbReference>
<evidence type="ECO:0000259" key="1">
    <source>
        <dbReference type="SMART" id="SM01321"/>
    </source>
</evidence>
<dbReference type="GO" id="GO:0004803">
    <property type="term" value="F:transposase activity"/>
    <property type="evidence" value="ECO:0007669"/>
    <property type="project" value="InterPro"/>
</dbReference>
<comment type="caution">
    <text evidence="2">The sequence shown here is derived from an EMBL/GenBank/DDBJ whole genome shotgun (WGS) entry which is preliminary data.</text>
</comment>
<dbReference type="AlphaFoldDB" id="A0A0F5JQS2"/>
<dbReference type="GO" id="GO:0006313">
    <property type="term" value="P:DNA transposition"/>
    <property type="evidence" value="ECO:0007669"/>
    <property type="project" value="InterPro"/>
</dbReference>
<dbReference type="HOGENOM" id="CLU_101320_1_0_10"/>
<accession>A0A0F5JQS2</accession>
<evidence type="ECO:0000313" key="2">
    <source>
        <dbReference type="EMBL" id="KKB60146.1"/>
    </source>
</evidence>
<name>A0A0F5JQS2_9BACT</name>
<dbReference type="SMART" id="SM01321">
    <property type="entry name" value="Y1_Tnp"/>
    <property type="match status" value="1"/>
</dbReference>
<dbReference type="PATRIC" id="fig|927665.4.peg.424"/>
<organism evidence="2 3">
    <name type="scientific">Parabacteroides goldsteinii DSM 19448 = WAL 12034</name>
    <dbReference type="NCBI Taxonomy" id="927665"/>
    <lineage>
        <taxon>Bacteria</taxon>
        <taxon>Pseudomonadati</taxon>
        <taxon>Bacteroidota</taxon>
        <taxon>Bacteroidia</taxon>
        <taxon>Bacteroidales</taxon>
        <taxon>Tannerellaceae</taxon>
        <taxon>Parabacteroides</taxon>
    </lineage>
</organism>
<dbReference type="InterPro" id="IPR002686">
    <property type="entry name" value="Transposase_17"/>
</dbReference>
<proteinExistence type="predicted"/>
<evidence type="ECO:0000313" key="3">
    <source>
        <dbReference type="Proteomes" id="UP000033047"/>
    </source>
</evidence>
<dbReference type="EMBL" id="AQHV01000001">
    <property type="protein sequence ID" value="KKB60146.1"/>
    <property type="molecule type" value="Genomic_DNA"/>
</dbReference>
<sequence length="141" mass="16848">MSYVSILIHCVWSTKDRAPLLKNPHYRYELFAHIRKYSKSKGILTDYIGGFTNHVHLLLFLKPGQSLAEIEKLIKGESSHWYSQMKYGHLEWQDDYFAISVSPDRLETVRRYIRKQEEHHKKYSFGEEYESFLKILHKEGL</sequence>
<reference evidence="2 3" key="1">
    <citation type="submission" date="2013-04" db="EMBL/GenBank/DDBJ databases">
        <title>The Genome Sequence of Parabacteroides goldsteinii DSM 19448.</title>
        <authorList>
            <consortium name="The Broad Institute Genomics Platform"/>
            <person name="Earl A."/>
            <person name="Ward D."/>
            <person name="Feldgarden M."/>
            <person name="Gevers D."/>
            <person name="Martens E."/>
            <person name="Sakamoto M."/>
            <person name="Benno Y."/>
            <person name="Song Y."/>
            <person name="Liu C."/>
            <person name="Lee J."/>
            <person name="Bolanos M."/>
            <person name="Vaisanen M.L."/>
            <person name="Finegold S.M."/>
            <person name="Walker B."/>
            <person name="Young S."/>
            <person name="Zeng Q."/>
            <person name="Gargeya S."/>
            <person name="Fitzgerald M."/>
            <person name="Haas B."/>
            <person name="Abouelleil A."/>
            <person name="Allen A.W."/>
            <person name="Alvarado L."/>
            <person name="Arachchi H.M."/>
            <person name="Berlin A.M."/>
            <person name="Chapman S.B."/>
            <person name="Gainer-Dewar J."/>
            <person name="Goldberg J."/>
            <person name="Griggs A."/>
            <person name="Gujja S."/>
            <person name="Hansen M."/>
            <person name="Howarth C."/>
            <person name="Imamovic A."/>
            <person name="Ireland A."/>
            <person name="Larimer J."/>
            <person name="McCowan C."/>
            <person name="Murphy C."/>
            <person name="Pearson M."/>
            <person name="Poon T.W."/>
            <person name="Priest M."/>
            <person name="Roberts A."/>
            <person name="Saif S."/>
            <person name="Shea T."/>
            <person name="Sisk P."/>
            <person name="Sykes S."/>
            <person name="Wortman J."/>
            <person name="Nusbaum C."/>
            <person name="Birren B."/>
        </authorList>
    </citation>
    <scope>NUCLEOTIDE SEQUENCE [LARGE SCALE GENOMIC DNA]</scope>
    <source>
        <strain evidence="2 3">DSM 19448</strain>
    </source>
</reference>
<dbReference type="Gene3D" id="3.30.70.1290">
    <property type="entry name" value="Transposase IS200-like"/>
    <property type="match status" value="1"/>
</dbReference>
<dbReference type="Proteomes" id="UP000033047">
    <property type="component" value="Unassembled WGS sequence"/>
</dbReference>
<dbReference type="SUPFAM" id="SSF143422">
    <property type="entry name" value="Transposase IS200-like"/>
    <property type="match status" value="1"/>
</dbReference>
<gene>
    <name evidence="2" type="ORF">HMPREF1535_00422</name>
</gene>
<dbReference type="Pfam" id="PF01797">
    <property type="entry name" value="Y1_Tnp"/>
    <property type="match status" value="1"/>
</dbReference>